<organism evidence="8 9">
    <name type="scientific">Psychrilyobacter piezotolerans</name>
    <dbReference type="NCBI Taxonomy" id="2293438"/>
    <lineage>
        <taxon>Bacteria</taxon>
        <taxon>Fusobacteriati</taxon>
        <taxon>Fusobacteriota</taxon>
        <taxon>Fusobacteriia</taxon>
        <taxon>Fusobacteriales</taxon>
        <taxon>Fusobacteriaceae</taxon>
        <taxon>Psychrilyobacter</taxon>
    </lineage>
</organism>
<comment type="similarity">
    <text evidence="2">Belongs to the GtrA family.</text>
</comment>
<proteinExistence type="inferred from homology"/>
<protein>
    <submittedName>
        <fullName evidence="8">GtrA family protein</fullName>
    </submittedName>
</protein>
<dbReference type="EMBL" id="QUAJ01000002">
    <property type="protein sequence ID" value="REI43002.1"/>
    <property type="molecule type" value="Genomic_DNA"/>
</dbReference>
<evidence type="ECO:0000256" key="1">
    <source>
        <dbReference type="ARBA" id="ARBA00004141"/>
    </source>
</evidence>
<keyword evidence="4 6" id="KW-1133">Transmembrane helix</keyword>
<feature type="transmembrane region" description="Helical" evidence="6">
    <location>
        <begin position="114"/>
        <end position="135"/>
    </location>
</feature>
<keyword evidence="5 6" id="KW-0472">Membrane</keyword>
<evidence type="ECO:0000313" key="9">
    <source>
        <dbReference type="Proteomes" id="UP000263486"/>
    </source>
</evidence>
<comment type="caution">
    <text evidence="8">The sequence shown here is derived from an EMBL/GenBank/DDBJ whole genome shotgun (WGS) entry which is preliminary data.</text>
</comment>
<keyword evidence="9" id="KW-1185">Reference proteome</keyword>
<dbReference type="Proteomes" id="UP000263486">
    <property type="component" value="Unassembled WGS sequence"/>
</dbReference>
<evidence type="ECO:0000256" key="6">
    <source>
        <dbReference type="SAM" id="Phobius"/>
    </source>
</evidence>
<evidence type="ECO:0000313" key="8">
    <source>
        <dbReference type="EMBL" id="REI43002.1"/>
    </source>
</evidence>
<evidence type="ECO:0000256" key="4">
    <source>
        <dbReference type="ARBA" id="ARBA00022989"/>
    </source>
</evidence>
<evidence type="ECO:0000256" key="5">
    <source>
        <dbReference type="ARBA" id="ARBA00023136"/>
    </source>
</evidence>
<feature type="domain" description="GtrA/DPMS transmembrane" evidence="7">
    <location>
        <begin position="2"/>
        <end position="137"/>
    </location>
</feature>
<evidence type="ECO:0000259" key="7">
    <source>
        <dbReference type="Pfam" id="PF04138"/>
    </source>
</evidence>
<accession>A0ABX9KKH3</accession>
<dbReference type="RefSeq" id="WP_114641233.1">
    <property type="nucleotide sequence ID" value="NZ_QUAJ01000002.1"/>
</dbReference>
<evidence type="ECO:0000256" key="3">
    <source>
        <dbReference type="ARBA" id="ARBA00022692"/>
    </source>
</evidence>
<feature type="transmembrane region" description="Helical" evidence="6">
    <location>
        <begin position="5"/>
        <end position="22"/>
    </location>
</feature>
<feature type="transmembrane region" description="Helical" evidence="6">
    <location>
        <begin position="65"/>
        <end position="87"/>
    </location>
</feature>
<name>A0ABX9KKH3_9FUSO</name>
<dbReference type="PANTHER" id="PTHR38459:SF1">
    <property type="entry name" value="PROPHAGE BACTOPRENOL-LINKED GLUCOSE TRANSLOCASE HOMOLOG"/>
    <property type="match status" value="1"/>
</dbReference>
<evidence type="ECO:0000256" key="2">
    <source>
        <dbReference type="ARBA" id="ARBA00009399"/>
    </source>
</evidence>
<dbReference type="InterPro" id="IPR051401">
    <property type="entry name" value="GtrA_CellWall_Glycosyl"/>
</dbReference>
<gene>
    <name evidence="8" type="ORF">DYH56_01570</name>
</gene>
<comment type="subcellular location">
    <subcellularLocation>
        <location evidence="1">Membrane</location>
        <topology evidence="1">Multi-pass membrane protein</topology>
    </subcellularLocation>
</comment>
<reference evidence="8 9" key="1">
    <citation type="submission" date="2018-08" db="EMBL/GenBank/DDBJ databases">
        <title>Draft genome sequence of Psychrilyobacter sp. strain SD5 isolated from Black Sea water.</title>
        <authorList>
            <person name="Yadav S."/>
            <person name="Villanueva L."/>
            <person name="Damste J.S.S."/>
        </authorList>
    </citation>
    <scope>NUCLEOTIDE SEQUENCE [LARGE SCALE GENOMIC DNA]</scope>
    <source>
        <strain evidence="8 9">SD5</strain>
    </source>
</reference>
<feature type="transmembrane region" description="Helical" evidence="6">
    <location>
        <begin position="28"/>
        <end position="53"/>
    </location>
</feature>
<sequence length="139" mass="15666">MKFGLVGASGVIVNLLIYTALITLDVNYLIAATVAFLFAVSSNFYLNFIWTFRGKGKGKSVKKKYLHFFIISLLNFVINLFILKIAVEFLSGNELTYDIIKKYAGSNTDKIIKIIAQITGIGVATFFNFFGNYFITFRE</sequence>
<dbReference type="Pfam" id="PF04138">
    <property type="entry name" value="GtrA_DPMS_TM"/>
    <property type="match status" value="1"/>
</dbReference>
<keyword evidence="3 6" id="KW-0812">Transmembrane</keyword>
<dbReference type="PANTHER" id="PTHR38459">
    <property type="entry name" value="PROPHAGE BACTOPRENOL-LINKED GLUCOSE TRANSLOCASE HOMOLOG"/>
    <property type="match status" value="1"/>
</dbReference>
<dbReference type="InterPro" id="IPR007267">
    <property type="entry name" value="GtrA_DPMS_TM"/>
</dbReference>